<dbReference type="PANTHER" id="PTHR45138">
    <property type="entry name" value="REGULATORY COMPONENTS OF SENSORY TRANSDUCTION SYSTEM"/>
    <property type="match status" value="1"/>
</dbReference>
<keyword evidence="7" id="KW-1185">Reference proteome</keyword>
<evidence type="ECO:0000313" key="6">
    <source>
        <dbReference type="EMBL" id="MBM3116698.1"/>
    </source>
</evidence>
<dbReference type="SMART" id="SM00267">
    <property type="entry name" value="GGDEF"/>
    <property type="match status" value="1"/>
</dbReference>
<name>A0ABS2BM97_9NEIS</name>
<dbReference type="InterPro" id="IPR000014">
    <property type="entry name" value="PAS"/>
</dbReference>
<dbReference type="Pfam" id="PF13188">
    <property type="entry name" value="PAS_8"/>
    <property type="match status" value="1"/>
</dbReference>
<evidence type="ECO:0000256" key="2">
    <source>
        <dbReference type="ARBA" id="ARBA00034247"/>
    </source>
</evidence>
<dbReference type="PANTHER" id="PTHR45138:SF9">
    <property type="entry name" value="DIGUANYLATE CYCLASE DGCM-RELATED"/>
    <property type="match status" value="1"/>
</dbReference>
<dbReference type="Gene3D" id="3.30.450.20">
    <property type="entry name" value="PAS domain"/>
    <property type="match status" value="1"/>
</dbReference>
<evidence type="ECO:0000313" key="7">
    <source>
        <dbReference type="Proteomes" id="UP000809431"/>
    </source>
</evidence>
<dbReference type="EMBL" id="JAESND010000006">
    <property type="protein sequence ID" value="MBM3116698.1"/>
    <property type="molecule type" value="Genomic_DNA"/>
</dbReference>
<dbReference type="InterPro" id="IPR031621">
    <property type="entry name" value="HisKA_7TM"/>
</dbReference>
<comment type="catalytic activity">
    <reaction evidence="2">
        <text>2 GTP = 3',3'-c-di-GMP + 2 diphosphate</text>
        <dbReference type="Rhea" id="RHEA:24898"/>
        <dbReference type="ChEBI" id="CHEBI:33019"/>
        <dbReference type="ChEBI" id="CHEBI:37565"/>
        <dbReference type="ChEBI" id="CHEBI:58805"/>
        <dbReference type="EC" id="2.7.7.65"/>
    </reaction>
</comment>
<evidence type="ECO:0000256" key="3">
    <source>
        <dbReference type="SAM" id="MobiDB-lite"/>
    </source>
</evidence>
<feature type="transmembrane region" description="Helical" evidence="4">
    <location>
        <begin position="72"/>
        <end position="93"/>
    </location>
</feature>
<dbReference type="Pfam" id="PF00990">
    <property type="entry name" value="GGDEF"/>
    <property type="match status" value="1"/>
</dbReference>
<proteinExistence type="predicted"/>
<dbReference type="InterPro" id="IPR035965">
    <property type="entry name" value="PAS-like_dom_sf"/>
</dbReference>
<feature type="transmembrane region" description="Helical" evidence="4">
    <location>
        <begin position="183"/>
        <end position="201"/>
    </location>
</feature>
<dbReference type="Proteomes" id="UP000809431">
    <property type="component" value="Unassembled WGS sequence"/>
</dbReference>
<evidence type="ECO:0000256" key="1">
    <source>
        <dbReference type="ARBA" id="ARBA00012528"/>
    </source>
</evidence>
<dbReference type="PROSITE" id="PS50887">
    <property type="entry name" value="GGDEF"/>
    <property type="match status" value="1"/>
</dbReference>
<gene>
    <name evidence="6" type="ORF">JMJ54_12730</name>
</gene>
<evidence type="ECO:0000259" key="5">
    <source>
        <dbReference type="PROSITE" id="PS50887"/>
    </source>
</evidence>
<dbReference type="Gene3D" id="3.30.70.270">
    <property type="match status" value="1"/>
</dbReference>
<keyword evidence="4" id="KW-0812">Transmembrane</keyword>
<accession>A0ABS2BM97</accession>
<sequence>MSSAWHWQAPSFMLLSGGMLMVLLAIRIAQRPSFGGRAAFVGMQLTLAWWCGMAALEYASTVPALKAELARWTWPAIVLGPTFWLLFALRYLYGHAALLGWRGHALAWSLPLLIGILAVTDSQHQGLYRAYVPIRAGIDSQLHYFPGPVFYFGALYLYLLMLGALTLMLLSLSRCARAYRKQYLGFVLASMPPWIANVGYITQTWTLFDFDPTPFALTLTCLIFTWLIRHGQLFDLIPIARTLLLDALPDPVLVLDRRQRIIEANPAARRWLGEEAVGRPLSDWPWLADGLAHGHQSVLHHGEHDFELSRQPLGTPAQPAGELVLLRDISHRIRIEHALSSAMTVLETQLSANQQLQQKLHDAAIRDPLTDSYNRRFLAEVGPRELSHAARTGQPLALVMIDFDHFKALNDNDGHAVGDAALIAFARCWQQHGRQDDYCFRYGGEEWMLLLSACTAAQASERIDALRLAFSALPIGPQRRSQTFSAGIASFPADGHDLAALSAAADAALYHAKARGRNRVQTAEAPTAIAAPSTHTETDA</sequence>
<comment type="caution">
    <text evidence="6">The sequence shown here is derived from an EMBL/GenBank/DDBJ whole genome shotgun (WGS) entry which is preliminary data.</text>
</comment>
<dbReference type="CDD" id="cd01949">
    <property type="entry name" value="GGDEF"/>
    <property type="match status" value="1"/>
</dbReference>
<keyword evidence="4" id="KW-1133">Transmembrane helix</keyword>
<dbReference type="InterPro" id="IPR029787">
    <property type="entry name" value="Nucleotide_cyclase"/>
</dbReference>
<dbReference type="SMART" id="SM00091">
    <property type="entry name" value="PAS"/>
    <property type="match status" value="1"/>
</dbReference>
<feature type="transmembrane region" description="Helical" evidence="4">
    <location>
        <begin position="38"/>
        <end position="60"/>
    </location>
</feature>
<dbReference type="SUPFAM" id="SSF55073">
    <property type="entry name" value="Nucleotide cyclase"/>
    <property type="match status" value="1"/>
</dbReference>
<organism evidence="6 7">
    <name type="scientific">Jeongeupia naejangsanensis</name>
    <dbReference type="NCBI Taxonomy" id="613195"/>
    <lineage>
        <taxon>Bacteria</taxon>
        <taxon>Pseudomonadati</taxon>
        <taxon>Pseudomonadota</taxon>
        <taxon>Betaproteobacteria</taxon>
        <taxon>Neisseriales</taxon>
        <taxon>Chitinibacteraceae</taxon>
        <taxon>Jeongeupia</taxon>
    </lineage>
</organism>
<dbReference type="EC" id="2.7.7.65" evidence="1"/>
<feature type="domain" description="GGDEF" evidence="5">
    <location>
        <begin position="394"/>
        <end position="525"/>
    </location>
</feature>
<feature type="transmembrane region" description="Helical" evidence="4">
    <location>
        <begin position="149"/>
        <end position="171"/>
    </location>
</feature>
<feature type="transmembrane region" description="Helical" evidence="4">
    <location>
        <begin position="105"/>
        <end position="123"/>
    </location>
</feature>
<feature type="transmembrane region" description="Helical" evidence="4">
    <location>
        <begin position="6"/>
        <end position="26"/>
    </location>
</feature>
<feature type="region of interest" description="Disordered" evidence="3">
    <location>
        <begin position="521"/>
        <end position="540"/>
    </location>
</feature>
<dbReference type="SUPFAM" id="SSF55785">
    <property type="entry name" value="PYP-like sensor domain (PAS domain)"/>
    <property type="match status" value="1"/>
</dbReference>
<dbReference type="RefSeq" id="WP_203538938.1">
    <property type="nucleotide sequence ID" value="NZ_JAESND010000006.1"/>
</dbReference>
<dbReference type="InterPro" id="IPR043128">
    <property type="entry name" value="Rev_trsase/Diguanyl_cyclase"/>
</dbReference>
<dbReference type="CDD" id="cd00130">
    <property type="entry name" value="PAS"/>
    <property type="match status" value="1"/>
</dbReference>
<keyword evidence="4" id="KW-0472">Membrane</keyword>
<dbReference type="NCBIfam" id="TIGR00254">
    <property type="entry name" value="GGDEF"/>
    <property type="match status" value="1"/>
</dbReference>
<dbReference type="Pfam" id="PF16927">
    <property type="entry name" value="HisKA_7TM"/>
    <property type="match status" value="1"/>
</dbReference>
<reference evidence="6 7" key="1">
    <citation type="submission" date="2021-01" db="EMBL/GenBank/DDBJ databases">
        <title>Draft Genome Sequence and Polyhydroxyalkanoate Biosynthetic Potential of Jeongeupia naejangsanensis Type Strain DSM 24253.</title>
        <authorList>
            <person name="Turrini P."/>
            <person name="Artuso I."/>
            <person name="Lugli G.A."/>
            <person name="Frangipani E."/>
            <person name="Ventura M."/>
            <person name="Visca P."/>
        </authorList>
    </citation>
    <scope>NUCLEOTIDE SEQUENCE [LARGE SCALE GENOMIC DNA]</scope>
    <source>
        <strain evidence="6 7">DSM 24253</strain>
    </source>
</reference>
<dbReference type="InterPro" id="IPR050469">
    <property type="entry name" value="Diguanylate_Cyclase"/>
</dbReference>
<dbReference type="InterPro" id="IPR000160">
    <property type="entry name" value="GGDEF_dom"/>
</dbReference>
<protein>
    <recommendedName>
        <fullName evidence="1">diguanylate cyclase</fullName>
        <ecNumber evidence="1">2.7.7.65</ecNumber>
    </recommendedName>
</protein>
<evidence type="ECO:0000256" key="4">
    <source>
        <dbReference type="SAM" id="Phobius"/>
    </source>
</evidence>